<comment type="caution">
    <text evidence="1">The sequence shown here is derived from an EMBL/GenBank/DDBJ whole genome shotgun (WGS) entry which is preliminary data.</text>
</comment>
<sequence length="135" mass="14854">MDVMVRARVRAWLRPPKDTVLGFFYAKRASGGLGLPSVFTTIPLAQRARLERLAQPSLVPARMATSAYTFHQLVRQANIPIRVGSSVAASKDDVITGWSAVLNSTDGRGLRNFLMDRASLLWLGAGDFVPLRLFL</sequence>
<evidence type="ECO:0000313" key="2">
    <source>
        <dbReference type="Proteomes" id="UP000316759"/>
    </source>
</evidence>
<organism evidence="1 2">
    <name type="scientific">Fasciola gigantica</name>
    <name type="common">Giant liver fluke</name>
    <dbReference type="NCBI Taxonomy" id="46835"/>
    <lineage>
        <taxon>Eukaryota</taxon>
        <taxon>Metazoa</taxon>
        <taxon>Spiralia</taxon>
        <taxon>Lophotrochozoa</taxon>
        <taxon>Platyhelminthes</taxon>
        <taxon>Trematoda</taxon>
        <taxon>Digenea</taxon>
        <taxon>Plagiorchiida</taxon>
        <taxon>Echinostomata</taxon>
        <taxon>Echinostomatoidea</taxon>
        <taxon>Fasciolidae</taxon>
        <taxon>Fasciola</taxon>
    </lineage>
</organism>
<dbReference type="STRING" id="46835.A0A504YWY3"/>
<protein>
    <submittedName>
        <fullName evidence="1">Uncharacterized protein</fullName>
    </submittedName>
</protein>
<dbReference type="OrthoDB" id="6286681at2759"/>
<proteinExistence type="predicted"/>
<dbReference type="EMBL" id="SUNJ01003573">
    <property type="protein sequence ID" value="TPP65149.1"/>
    <property type="molecule type" value="Genomic_DNA"/>
</dbReference>
<reference evidence="1 2" key="1">
    <citation type="submission" date="2019-04" db="EMBL/GenBank/DDBJ databases">
        <title>Annotation for the trematode Fasciola gigantica.</title>
        <authorList>
            <person name="Choi Y.-J."/>
        </authorList>
    </citation>
    <scope>NUCLEOTIDE SEQUENCE [LARGE SCALE GENOMIC DNA]</scope>
    <source>
        <strain evidence="1">Uganda_cow_1</strain>
    </source>
</reference>
<dbReference type="Proteomes" id="UP000316759">
    <property type="component" value="Unassembled WGS sequence"/>
</dbReference>
<gene>
    <name evidence="1" type="ORF">FGIG_06152</name>
</gene>
<keyword evidence="2" id="KW-1185">Reference proteome</keyword>
<evidence type="ECO:0000313" key="1">
    <source>
        <dbReference type="EMBL" id="TPP65149.1"/>
    </source>
</evidence>
<dbReference type="AlphaFoldDB" id="A0A504YWY3"/>
<name>A0A504YWY3_FASGI</name>
<accession>A0A504YWY3</accession>